<name>A0A2G8SMH1_9APHY</name>
<accession>A0A2G8SMH1</accession>
<gene>
    <name evidence="1" type="ORF">GSI_02752</name>
</gene>
<reference evidence="1 2" key="1">
    <citation type="journal article" date="2015" name="Sci. Rep.">
        <title>Chromosome-level genome map provides insights into diverse defense mechanisms in the medicinal fungus Ganoderma sinense.</title>
        <authorList>
            <person name="Zhu Y."/>
            <person name="Xu J."/>
            <person name="Sun C."/>
            <person name="Zhou S."/>
            <person name="Xu H."/>
            <person name="Nelson D.R."/>
            <person name="Qian J."/>
            <person name="Song J."/>
            <person name="Luo H."/>
            <person name="Xiang L."/>
            <person name="Li Y."/>
            <person name="Xu Z."/>
            <person name="Ji A."/>
            <person name="Wang L."/>
            <person name="Lu S."/>
            <person name="Hayward A."/>
            <person name="Sun W."/>
            <person name="Li X."/>
            <person name="Schwartz D.C."/>
            <person name="Wang Y."/>
            <person name="Chen S."/>
        </authorList>
    </citation>
    <scope>NUCLEOTIDE SEQUENCE [LARGE SCALE GENOMIC DNA]</scope>
    <source>
        <strain evidence="1 2">ZZ0214-1</strain>
    </source>
</reference>
<dbReference type="EMBL" id="AYKW01000004">
    <property type="protein sequence ID" value="PIL34965.1"/>
    <property type="molecule type" value="Genomic_DNA"/>
</dbReference>
<sequence length="397" mass="43597">MESPRGTQGRPPEVHFYSLSGSTSVEPTADHPDAAQPHWQIALPDGTEPTAYIEFLGVWVASEHVIWEIFISDYGVRGYAIEVCNWRTGQITSRIDLATRPMHVVLLDPSYLLVTPRDDCPRSRYLTIFSISPTVPSRPLCTLQLPGDHKVDPEQPLSLFTMVMSPSSSPPGGHFRADPSMSMVVLTYEGWQGAHGILTTYLLIPFTTILAQIRPVAPHRGGGATADEQVPHPAPYDPPAPIPWEDWGARGCLRLRPQTGAYAMLPQPRVIPFSSRIPIVVYHDPLFRNVSIYVVDINPLAARHASSQARAAHESDRGATAVAVVEDVEGALPGVVDPECSAIPYVVYRFPLRDVSGPRWNGRPLRCSIWLVEMTMTGFALSLTTGVYAGPLPSWTV</sequence>
<evidence type="ECO:0000313" key="2">
    <source>
        <dbReference type="Proteomes" id="UP000230002"/>
    </source>
</evidence>
<dbReference type="Proteomes" id="UP000230002">
    <property type="component" value="Unassembled WGS sequence"/>
</dbReference>
<dbReference type="AlphaFoldDB" id="A0A2G8SMH1"/>
<organism evidence="1 2">
    <name type="scientific">Ganoderma sinense ZZ0214-1</name>
    <dbReference type="NCBI Taxonomy" id="1077348"/>
    <lineage>
        <taxon>Eukaryota</taxon>
        <taxon>Fungi</taxon>
        <taxon>Dikarya</taxon>
        <taxon>Basidiomycota</taxon>
        <taxon>Agaricomycotina</taxon>
        <taxon>Agaricomycetes</taxon>
        <taxon>Polyporales</taxon>
        <taxon>Polyporaceae</taxon>
        <taxon>Ganoderma</taxon>
    </lineage>
</organism>
<keyword evidence="2" id="KW-1185">Reference proteome</keyword>
<proteinExistence type="predicted"/>
<evidence type="ECO:0000313" key="1">
    <source>
        <dbReference type="EMBL" id="PIL34965.1"/>
    </source>
</evidence>
<comment type="caution">
    <text evidence="1">The sequence shown here is derived from an EMBL/GenBank/DDBJ whole genome shotgun (WGS) entry which is preliminary data.</text>
</comment>
<protein>
    <submittedName>
        <fullName evidence="1">Uncharacterized protein</fullName>
    </submittedName>
</protein>